<evidence type="ECO:0000259" key="3">
    <source>
        <dbReference type="PROSITE" id="PS50093"/>
    </source>
</evidence>
<organism evidence="4 5">
    <name type="scientific">Actinoplanes friuliensis DSM 7358</name>
    <dbReference type="NCBI Taxonomy" id="1246995"/>
    <lineage>
        <taxon>Bacteria</taxon>
        <taxon>Bacillati</taxon>
        <taxon>Actinomycetota</taxon>
        <taxon>Actinomycetes</taxon>
        <taxon>Micromonosporales</taxon>
        <taxon>Micromonosporaceae</taxon>
        <taxon>Actinoplanes</taxon>
    </lineage>
</organism>
<gene>
    <name evidence="4" type="ORF">AFR_39820</name>
</gene>
<dbReference type="OrthoDB" id="3288201at2"/>
<dbReference type="STRING" id="1246995.AFR_39820"/>
<dbReference type="HOGENOM" id="CLU_051129_0_0_11"/>
<dbReference type="SUPFAM" id="SSF49299">
    <property type="entry name" value="PKD domain"/>
    <property type="match status" value="1"/>
</dbReference>
<dbReference type="Gene3D" id="2.60.40.10">
    <property type="entry name" value="Immunoglobulins"/>
    <property type="match status" value="1"/>
</dbReference>
<dbReference type="eggNOG" id="COG3291">
    <property type="taxonomic scope" value="Bacteria"/>
</dbReference>
<dbReference type="CDD" id="cd00146">
    <property type="entry name" value="PKD"/>
    <property type="match status" value="1"/>
</dbReference>
<evidence type="ECO:0000313" key="5">
    <source>
        <dbReference type="Proteomes" id="UP000017746"/>
    </source>
</evidence>
<dbReference type="InterPro" id="IPR035986">
    <property type="entry name" value="PKD_dom_sf"/>
</dbReference>
<name>U5WAJ8_9ACTN</name>
<dbReference type="eggNOG" id="COG5624">
    <property type="taxonomic scope" value="Bacteria"/>
</dbReference>
<keyword evidence="5" id="KW-1185">Reference proteome</keyword>
<dbReference type="RefSeq" id="WP_023562551.1">
    <property type="nucleotide sequence ID" value="NC_022657.1"/>
</dbReference>
<evidence type="ECO:0000256" key="1">
    <source>
        <dbReference type="SAM" id="MobiDB-lite"/>
    </source>
</evidence>
<evidence type="ECO:0000313" key="4">
    <source>
        <dbReference type="EMBL" id="AGZ46218.1"/>
    </source>
</evidence>
<protein>
    <recommendedName>
        <fullName evidence="3">PKD domain-containing protein</fullName>
    </recommendedName>
</protein>
<sequence>MNPRLTRPLLAIAISGAMFAGGAVVASPAFADPSGARESSTDALSVLEDPTGEPTPEPTATTEPTPEPTATTEPTPEPTATTDPTPEPTATTDPTPDPTVTTDPTPEPTATTTPAPDPTVTTDPADTTAPVGKFSLNTTALWIGQVVSLTQGAVTDNKSAATQITRTVNWGDGTSSTLPANTSAFKHKYAKNGRFTVVVTLKDAAGNTSKATAPSSTVAVTTPGKFKLSKYSVWSGESFKLTISNVPAGTTKLTLDWGDGWVQNLKARNQTVSGYYYHRKNGGLIKGAITLKTTFTNKYGATSAIYSGKVTVKTDSWKPVVKVKKPSSSDRIKSWKTVTGTSSDKGSGAPYVYVWGTRISGSKVYCTNSKKKWVRVNSDADFGKCTAITVKVSKGKWKMSLPGVAKGTLYIDARTWDWADNASKWSTVKAKITRS</sequence>
<feature type="signal peptide" evidence="2">
    <location>
        <begin position="1"/>
        <end position="20"/>
    </location>
</feature>
<feature type="domain" description="PKD" evidence="3">
    <location>
        <begin position="169"/>
        <end position="213"/>
    </location>
</feature>
<dbReference type="EMBL" id="CP006272">
    <property type="protein sequence ID" value="AGZ46218.1"/>
    <property type="molecule type" value="Genomic_DNA"/>
</dbReference>
<dbReference type="KEGG" id="afs:AFR_39820"/>
<feature type="chain" id="PRO_5038900906" description="PKD domain-containing protein" evidence="2">
    <location>
        <begin position="21"/>
        <end position="435"/>
    </location>
</feature>
<accession>U5WAJ8</accession>
<dbReference type="InterPro" id="IPR013783">
    <property type="entry name" value="Ig-like_fold"/>
</dbReference>
<dbReference type="PROSITE" id="PS50093">
    <property type="entry name" value="PKD"/>
    <property type="match status" value="1"/>
</dbReference>
<evidence type="ECO:0000256" key="2">
    <source>
        <dbReference type="SAM" id="SignalP"/>
    </source>
</evidence>
<reference evidence="4 5" key="1">
    <citation type="journal article" date="2014" name="J. Biotechnol.">
        <title>Complete genome sequence of the actinobacterium Actinoplanes friuliensis HAG 010964, producer of the lipopeptide antibiotic friulimycin.</title>
        <authorList>
            <person name="Ruckert C."/>
            <person name="Szczepanowski R."/>
            <person name="Albersmeier A."/>
            <person name="Goesmann A."/>
            <person name="Fischer N."/>
            <person name="Steinkamper A."/>
            <person name="Puhler A."/>
            <person name="Biener R."/>
            <person name="Schwartz D."/>
            <person name="Kalinowski J."/>
        </authorList>
    </citation>
    <scope>NUCLEOTIDE SEQUENCE [LARGE SCALE GENOMIC DNA]</scope>
    <source>
        <strain evidence="4 5">DSM 7358</strain>
    </source>
</reference>
<keyword evidence="2" id="KW-0732">Signal</keyword>
<dbReference type="Pfam" id="PF00801">
    <property type="entry name" value="PKD"/>
    <property type="match status" value="1"/>
</dbReference>
<dbReference type="InterPro" id="IPR000601">
    <property type="entry name" value="PKD_dom"/>
</dbReference>
<proteinExistence type="predicted"/>
<dbReference type="AlphaFoldDB" id="U5WAJ8"/>
<feature type="region of interest" description="Disordered" evidence="1">
    <location>
        <begin position="28"/>
        <end position="128"/>
    </location>
</feature>
<feature type="compositionally biased region" description="Low complexity" evidence="1">
    <location>
        <begin position="52"/>
        <end position="128"/>
    </location>
</feature>
<dbReference type="Proteomes" id="UP000017746">
    <property type="component" value="Chromosome"/>
</dbReference>
<dbReference type="GO" id="GO:0005975">
    <property type="term" value="P:carbohydrate metabolic process"/>
    <property type="evidence" value="ECO:0007669"/>
    <property type="project" value="UniProtKB-ARBA"/>
</dbReference>
<dbReference type="PATRIC" id="fig|1246995.3.peg.8056"/>